<reference evidence="1 2" key="1">
    <citation type="submission" date="2014-12" db="EMBL/GenBank/DDBJ databases">
        <title>Draft genome sequences of 29 type strains of Enterococci.</title>
        <authorList>
            <person name="Zhong Z."/>
            <person name="Sun Z."/>
            <person name="Liu W."/>
            <person name="Zhang W."/>
            <person name="Zhang H."/>
        </authorList>
    </citation>
    <scope>NUCLEOTIDE SEQUENCE [LARGE SCALE GENOMIC DNA]</scope>
    <source>
        <strain evidence="1 2">DSM 15687</strain>
    </source>
</reference>
<dbReference type="EMBL" id="JXLB01000016">
    <property type="protein sequence ID" value="OJG80030.1"/>
    <property type="molecule type" value="Genomic_DNA"/>
</dbReference>
<comment type="caution">
    <text evidence="1">The sequence shown here is derived from an EMBL/GenBank/DDBJ whole genome shotgun (WGS) entry which is preliminary data.</text>
</comment>
<accession>A0A1L8WG71</accession>
<sequence>MIVLKMKKIRKIIKEKINDCSTHLSLSTQKLLFHVKLI</sequence>
<evidence type="ECO:0000313" key="2">
    <source>
        <dbReference type="Proteomes" id="UP000182152"/>
    </source>
</evidence>
<dbReference type="Proteomes" id="UP000182152">
    <property type="component" value="Unassembled WGS sequence"/>
</dbReference>
<dbReference type="AlphaFoldDB" id="A0A1L8WG71"/>
<name>A0A1L8WG71_9ENTE</name>
<evidence type="ECO:0000313" key="1">
    <source>
        <dbReference type="EMBL" id="OJG80030.1"/>
    </source>
</evidence>
<organism evidence="1 2">
    <name type="scientific">Enterococcus ratti</name>
    <dbReference type="NCBI Taxonomy" id="150033"/>
    <lineage>
        <taxon>Bacteria</taxon>
        <taxon>Bacillati</taxon>
        <taxon>Bacillota</taxon>
        <taxon>Bacilli</taxon>
        <taxon>Lactobacillales</taxon>
        <taxon>Enterococcaceae</taxon>
        <taxon>Enterococcus</taxon>
    </lineage>
</organism>
<keyword evidence="2" id="KW-1185">Reference proteome</keyword>
<protein>
    <submittedName>
        <fullName evidence="1">Uncharacterized protein</fullName>
    </submittedName>
</protein>
<proteinExistence type="predicted"/>
<gene>
    <name evidence="1" type="ORF">RV14_GL000689</name>
</gene>